<sequence>MIRGGFDLRYQPAVTPLAARGPSLQRSLAIEMPAPRWVVSARRRERAVASATAANGNAALASQIKPGLDQ</sequence>
<reference evidence="1 2" key="1">
    <citation type="submission" date="2018-03" db="EMBL/GenBank/DDBJ databases">
        <title>Ahniella affigens gen. nov., sp. nov., a gammaproteobacterium isolated from sandy soil near a stream.</title>
        <authorList>
            <person name="Ko Y."/>
            <person name="Kim J.-H."/>
        </authorList>
    </citation>
    <scope>NUCLEOTIDE SEQUENCE [LARGE SCALE GENOMIC DNA]</scope>
    <source>
        <strain evidence="1 2">D13</strain>
    </source>
</reference>
<reference evidence="1 2" key="2">
    <citation type="submission" date="2018-03" db="EMBL/GenBank/DDBJ databases">
        <authorList>
            <person name="Keele B.F."/>
        </authorList>
    </citation>
    <scope>NUCLEOTIDE SEQUENCE [LARGE SCALE GENOMIC DNA]</scope>
    <source>
        <strain evidence="1 2">D13</strain>
    </source>
</reference>
<proteinExistence type="predicted"/>
<evidence type="ECO:0000313" key="2">
    <source>
        <dbReference type="Proteomes" id="UP000241074"/>
    </source>
</evidence>
<name>A0A2P1PQ74_9GAMM</name>
<dbReference type="KEGG" id="xba:C7S18_07175"/>
<dbReference type="Proteomes" id="UP000241074">
    <property type="component" value="Chromosome"/>
</dbReference>
<evidence type="ECO:0000313" key="1">
    <source>
        <dbReference type="EMBL" id="AVP96991.1"/>
    </source>
</evidence>
<organism evidence="1 2">
    <name type="scientific">Ahniella affigens</name>
    <dbReference type="NCBI Taxonomy" id="2021234"/>
    <lineage>
        <taxon>Bacteria</taxon>
        <taxon>Pseudomonadati</taxon>
        <taxon>Pseudomonadota</taxon>
        <taxon>Gammaproteobacteria</taxon>
        <taxon>Lysobacterales</taxon>
        <taxon>Rhodanobacteraceae</taxon>
        <taxon>Ahniella</taxon>
    </lineage>
</organism>
<keyword evidence="2" id="KW-1185">Reference proteome</keyword>
<dbReference type="AlphaFoldDB" id="A0A2P1PQ74"/>
<dbReference type="EMBL" id="CP027860">
    <property type="protein sequence ID" value="AVP96991.1"/>
    <property type="molecule type" value="Genomic_DNA"/>
</dbReference>
<protein>
    <submittedName>
        <fullName evidence="1">Uncharacterized protein</fullName>
    </submittedName>
</protein>
<gene>
    <name evidence="1" type="ORF">C7S18_07175</name>
</gene>
<accession>A0A2P1PQ74</accession>